<keyword evidence="3" id="KW-1185">Reference proteome</keyword>
<gene>
    <name evidence="2" type="ORF">CFOL_v3_09898</name>
</gene>
<proteinExistence type="predicted"/>
<dbReference type="Proteomes" id="UP000187406">
    <property type="component" value="Unassembled WGS sequence"/>
</dbReference>
<evidence type="ECO:0000313" key="2">
    <source>
        <dbReference type="EMBL" id="GAV66388.1"/>
    </source>
</evidence>
<reference evidence="3" key="1">
    <citation type="submission" date="2016-04" db="EMBL/GenBank/DDBJ databases">
        <title>Cephalotus genome sequencing.</title>
        <authorList>
            <person name="Fukushima K."/>
            <person name="Hasebe M."/>
            <person name="Fang X."/>
        </authorList>
    </citation>
    <scope>NUCLEOTIDE SEQUENCE [LARGE SCALE GENOMIC DNA]</scope>
    <source>
        <strain evidence="3">cv. St1</strain>
    </source>
</reference>
<sequence>MTAQLYTNTPTCSFTPRTFQSKVPFLNPDFGHQEFSTIPSPSGPFCPPTTRSSSPNALKARPQPFDESTLTGSLPITCQVFFSLSYFLTMLVRYSSAYS</sequence>
<evidence type="ECO:0000313" key="3">
    <source>
        <dbReference type="Proteomes" id="UP000187406"/>
    </source>
</evidence>
<evidence type="ECO:0000256" key="1">
    <source>
        <dbReference type="SAM" id="MobiDB-lite"/>
    </source>
</evidence>
<accession>A0A1Q3BEL6</accession>
<dbReference type="InParanoid" id="A0A1Q3BEL6"/>
<dbReference type="AlphaFoldDB" id="A0A1Q3BEL6"/>
<protein>
    <submittedName>
        <fullName evidence="2">Uncharacterized protein</fullName>
    </submittedName>
</protein>
<feature type="region of interest" description="Disordered" evidence="1">
    <location>
        <begin position="39"/>
        <end position="64"/>
    </location>
</feature>
<name>A0A1Q3BEL6_CEPFO</name>
<organism evidence="2 3">
    <name type="scientific">Cephalotus follicularis</name>
    <name type="common">Albany pitcher plant</name>
    <dbReference type="NCBI Taxonomy" id="3775"/>
    <lineage>
        <taxon>Eukaryota</taxon>
        <taxon>Viridiplantae</taxon>
        <taxon>Streptophyta</taxon>
        <taxon>Embryophyta</taxon>
        <taxon>Tracheophyta</taxon>
        <taxon>Spermatophyta</taxon>
        <taxon>Magnoliopsida</taxon>
        <taxon>eudicotyledons</taxon>
        <taxon>Gunneridae</taxon>
        <taxon>Pentapetalae</taxon>
        <taxon>rosids</taxon>
        <taxon>fabids</taxon>
        <taxon>Oxalidales</taxon>
        <taxon>Cephalotaceae</taxon>
        <taxon>Cephalotus</taxon>
    </lineage>
</organism>
<comment type="caution">
    <text evidence="2">The sequence shown here is derived from an EMBL/GenBank/DDBJ whole genome shotgun (WGS) entry which is preliminary data.</text>
</comment>
<dbReference type="EMBL" id="BDDD01000476">
    <property type="protein sequence ID" value="GAV66388.1"/>
    <property type="molecule type" value="Genomic_DNA"/>
</dbReference>